<sequence length="169" mass="19928">MENQEYFINLLGLYMQERQQNRMQELKVSLPCKKQSTYDQVFRKLNALDSSNFNIKMYDQAPVAQSLQLQTSYEVFYSYQETSYRTPKPQHLDNFKPLYNKETNEMMSLTSYKQDYMNWKPCLTERIGAQRGQSTGALPFIGKTSYQENFKITNGEPSESAKKKTLYNQ</sequence>
<proteinExistence type="predicted"/>
<name>A0A8J8NA84_HALGN</name>
<evidence type="ECO:0000313" key="1">
    <source>
        <dbReference type="EMBL" id="TNV71228.1"/>
    </source>
</evidence>
<evidence type="ECO:0000313" key="2">
    <source>
        <dbReference type="Proteomes" id="UP000785679"/>
    </source>
</evidence>
<protein>
    <submittedName>
        <fullName evidence="1">Uncharacterized protein</fullName>
    </submittedName>
</protein>
<dbReference type="OrthoDB" id="292509at2759"/>
<keyword evidence="2" id="KW-1185">Reference proteome</keyword>
<gene>
    <name evidence="1" type="ORF">FGO68_gene5335</name>
</gene>
<accession>A0A8J8NA84</accession>
<dbReference type="Proteomes" id="UP000785679">
    <property type="component" value="Unassembled WGS sequence"/>
</dbReference>
<organism evidence="1 2">
    <name type="scientific">Halteria grandinella</name>
    <dbReference type="NCBI Taxonomy" id="5974"/>
    <lineage>
        <taxon>Eukaryota</taxon>
        <taxon>Sar</taxon>
        <taxon>Alveolata</taxon>
        <taxon>Ciliophora</taxon>
        <taxon>Intramacronucleata</taxon>
        <taxon>Spirotrichea</taxon>
        <taxon>Stichotrichia</taxon>
        <taxon>Sporadotrichida</taxon>
        <taxon>Halteriidae</taxon>
        <taxon>Halteria</taxon>
    </lineage>
</organism>
<reference evidence="1" key="1">
    <citation type="submission" date="2019-06" db="EMBL/GenBank/DDBJ databases">
        <authorList>
            <person name="Zheng W."/>
        </authorList>
    </citation>
    <scope>NUCLEOTIDE SEQUENCE</scope>
    <source>
        <strain evidence="1">QDHG01</strain>
    </source>
</reference>
<dbReference type="EMBL" id="RRYP01030231">
    <property type="protein sequence ID" value="TNV71228.1"/>
    <property type="molecule type" value="Genomic_DNA"/>
</dbReference>
<dbReference type="AlphaFoldDB" id="A0A8J8NA84"/>
<comment type="caution">
    <text evidence="1">The sequence shown here is derived from an EMBL/GenBank/DDBJ whole genome shotgun (WGS) entry which is preliminary data.</text>
</comment>